<proteinExistence type="predicted"/>
<comment type="caution">
    <text evidence="2">The sequence shown here is derived from an EMBL/GenBank/DDBJ whole genome shotgun (WGS) entry which is preliminary data.</text>
</comment>
<accession>A0A150WLT9</accession>
<feature type="signal peptide" evidence="1">
    <location>
        <begin position="1"/>
        <end position="19"/>
    </location>
</feature>
<dbReference type="EMBL" id="LUKE01000002">
    <property type="protein sequence ID" value="KYG64852.1"/>
    <property type="molecule type" value="Genomic_DNA"/>
</dbReference>
<keyword evidence="3" id="KW-1185">Reference proteome</keyword>
<reference evidence="2 3" key="1">
    <citation type="submission" date="2016-03" db="EMBL/GenBank/DDBJ databases">
        <authorList>
            <person name="Ploux O."/>
        </authorList>
    </citation>
    <scope>NUCLEOTIDE SEQUENCE [LARGE SCALE GENOMIC DNA]</scope>
    <source>
        <strain evidence="2 3">R0</strain>
    </source>
</reference>
<keyword evidence="1" id="KW-0732">Signal</keyword>
<feature type="chain" id="PRO_5007573202" evidence="1">
    <location>
        <begin position="20"/>
        <end position="88"/>
    </location>
</feature>
<dbReference type="AlphaFoldDB" id="A0A150WLT9"/>
<organism evidence="2 3">
    <name type="scientific">Bdellovibrio bacteriovorus</name>
    <dbReference type="NCBI Taxonomy" id="959"/>
    <lineage>
        <taxon>Bacteria</taxon>
        <taxon>Pseudomonadati</taxon>
        <taxon>Bdellovibrionota</taxon>
        <taxon>Bdellovibrionia</taxon>
        <taxon>Bdellovibrionales</taxon>
        <taxon>Pseudobdellovibrionaceae</taxon>
        <taxon>Bdellovibrio</taxon>
    </lineage>
</organism>
<dbReference type="Proteomes" id="UP000075320">
    <property type="component" value="Unassembled WGS sequence"/>
</dbReference>
<dbReference type="RefSeq" id="WP_061835363.1">
    <property type="nucleotide sequence ID" value="NZ_LUKE01000002.1"/>
</dbReference>
<name>A0A150WLT9_BDEBC</name>
<sequence>MKSIISLALILLFSTVTFAGKTAQKAETSGAKKPRLSTSFKFDGSALRGKYNSSMSTAATVENDKLLDDLLKGRTQFADRLDKETERN</sequence>
<gene>
    <name evidence="2" type="ORF">AZI86_11660</name>
</gene>
<dbReference type="OrthoDB" id="5296826at2"/>
<evidence type="ECO:0000256" key="1">
    <source>
        <dbReference type="SAM" id="SignalP"/>
    </source>
</evidence>
<evidence type="ECO:0000313" key="3">
    <source>
        <dbReference type="Proteomes" id="UP000075320"/>
    </source>
</evidence>
<evidence type="ECO:0000313" key="2">
    <source>
        <dbReference type="EMBL" id="KYG64852.1"/>
    </source>
</evidence>
<protein>
    <submittedName>
        <fullName evidence="2">Uncharacterized protein</fullName>
    </submittedName>
</protein>